<name>A0A9P5SFN8_9FUNG</name>
<proteinExistence type="predicted"/>
<protein>
    <submittedName>
        <fullName evidence="1">Uncharacterized protein</fullName>
    </submittedName>
</protein>
<keyword evidence="2" id="KW-1185">Reference proteome</keyword>
<accession>A0A9P5SFN8</accession>
<feature type="non-terminal residue" evidence="1">
    <location>
        <position position="1"/>
    </location>
</feature>
<evidence type="ECO:0000313" key="1">
    <source>
        <dbReference type="EMBL" id="KAF9324897.1"/>
    </source>
</evidence>
<dbReference type="AlphaFoldDB" id="A0A9P5SFN8"/>
<organism evidence="1 2">
    <name type="scientific">Podila minutissima</name>
    <dbReference type="NCBI Taxonomy" id="64525"/>
    <lineage>
        <taxon>Eukaryota</taxon>
        <taxon>Fungi</taxon>
        <taxon>Fungi incertae sedis</taxon>
        <taxon>Mucoromycota</taxon>
        <taxon>Mortierellomycotina</taxon>
        <taxon>Mortierellomycetes</taxon>
        <taxon>Mortierellales</taxon>
        <taxon>Mortierellaceae</taxon>
        <taxon>Podila</taxon>
    </lineage>
</organism>
<comment type="caution">
    <text evidence="1">The sequence shown here is derived from an EMBL/GenBank/DDBJ whole genome shotgun (WGS) entry which is preliminary data.</text>
</comment>
<dbReference type="Proteomes" id="UP000696485">
    <property type="component" value="Unassembled WGS sequence"/>
</dbReference>
<gene>
    <name evidence="1" type="ORF">BG006_000140</name>
</gene>
<dbReference type="EMBL" id="JAAAUY010001010">
    <property type="protein sequence ID" value="KAF9324897.1"/>
    <property type="molecule type" value="Genomic_DNA"/>
</dbReference>
<sequence length="86" mass="9857">VYDLAALEKDYMSVTLEALESLRMLIVDVTDVKIDQDIACMVQASPMLQELNISQREVEPLNMWRRPLRYGKVELIPSIDSVGARY</sequence>
<reference evidence="1" key="1">
    <citation type="journal article" date="2020" name="Fungal Divers.">
        <title>Resolving the Mortierellaceae phylogeny through synthesis of multi-gene phylogenetics and phylogenomics.</title>
        <authorList>
            <person name="Vandepol N."/>
            <person name="Liber J."/>
            <person name="Desiro A."/>
            <person name="Na H."/>
            <person name="Kennedy M."/>
            <person name="Barry K."/>
            <person name="Grigoriev I.V."/>
            <person name="Miller A.N."/>
            <person name="O'Donnell K."/>
            <person name="Stajich J.E."/>
            <person name="Bonito G."/>
        </authorList>
    </citation>
    <scope>NUCLEOTIDE SEQUENCE</scope>
    <source>
        <strain evidence="1">NVP1</strain>
    </source>
</reference>
<evidence type="ECO:0000313" key="2">
    <source>
        <dbReference type="Proteomes" id="UP000696485"/>
    </source>
</evidence>